<feature type="repeat" description="WD" evidence="5">
    <location>
        <begin position="339"/>
        <end position="380"/>
    </location>
</feature>
<evidence type="ECO:0000313" key="8">
    <source>
        <dbReference type="EMBL" id="GER85665.1"/>
    </source>
</evidence>
<dbReference type="InterPro" id="IPR001680">
    <property type="entry name" value="WD40_rpt"/>
</dbReference>
<evidence type="ECO:0000256" key="1">
    <source>
        <dbReference type="ARBA" id="ARBA00022574"/>
    </source>
</evidence>
<dbReference type="InterPro" id="IPR000719">
    <property type="entry name" value="Prot_kinase_dom"/>
</dbReference>
<keyword evidence="9" id="KW-1185">Reference proteome</keyword>
<dbReference type="PRINTS" id="PR00320">
    <property type="entry name" value="GPROTEINBRPT"/>
</dbReference>
<dbReference type="InterPro" id="IPR017441">
    <property type="entry name" value="Protein_kinase_ATP_BS"/>
</dbReference>
<feature type="repeat" description="WD" evidence="5">
    <location>
        <begin position="423"/>
        <end position="464"/>
    </location>
</feature>
<evidence type="ECO:0000256" key="6">
    <source>
        <dbReference type="PROSITE-ProRule" id="PRU10141"/>
    </source>
</evidence>
<protein>
    <recommendedName>
        <fullName evidence="7">Protein kinase domain-containing protein</fullName>
    </recommendedName>
</protein>
<dbReference type="InterPro" id="IPR020472">
    <property type="entry name" value="WD40_PAC1"/>
</dbReference>
<dbReference type="InterPro" id="IPR019775">
    <property type="entry name" value="WD40_repeat_CS"/>
</dbReference>
<dbReference type="Pfam" id="PF00400">
    <property type="entry name" value="WD40"/>
    <property type="match status" value="1"/>
</dbReference>
<dbReference type="InterPro" id="IPR008271">
    <property type="entry name" value="Ser/Thr_kinase_AS"/>
</dbReference>
<feature type="repeat" description="WD" evidence="5">
    <location>
        <begin position="465"/>
        <end position="506"/>
    </location>
</feature>
<sequence>MAGWPGRRLGNYELVQLVGRGGFAEVYLGRHVYLGTVAAVKLIRGSLERWEEVEQFKREAQLIAELRHPHIVRLLEFGFEEGRPFLVLDYAPGGTLRQRHPRGTWVELGQVVAYVKQVAEALQYAHERKVVHRDVKPENMLVGEQGEVLLGDFGVALLVQSTRGTTREELVGTVPYLAPEQVEGRVGPKSDQYALGVCVYEWLSGEPPFRGSWKEVLAQKVGREPPGLRERGVEVGEELEEVVRKALAREPEQRYGTVKEWAEALEEAVRREEKRRVIAMVEQTEPVGPGVPSMGGRKIARRWLLAGVSLPLVGGLSWLAWRSWSEQESFSPGQTLLTYREHSGWVNAVAWAPDGKRLASGSADGTVRVWEADTGKQLLTYQEHSGIVLSVAWAPDGRRLASGGEDGTVQVWEADTGKQLLTYQEHSEWVNAVAWAPDGKRLASGSTDETVQVWEADTGKQLLTYQEHSDIVWSVAWALDGRRLASGSDDETVQVWEADTGKQLLTYEGHSNGVWSVAWAPDGKRLASGGEDGTVQVWEADTGKRLLTYRGHSDVVTAVAWAPDGKRLASGSRDGTVQVWSAP</sequence>
<dbReference type="GO" id="GO:0004672">
    <property type="term" value="F:protein kinase activity"/>
    <property type="evidence" value="ECO:0007669"/>
    <property type="project" value="InterPro"/>
</dbReference>
<dbReference type="PROSITE" id="PS00678">
    <property type="entry name" value="WD_REPEATS_1"/>
    <property type="match status" value="5"/>
</dbReference>
<evidence type="ECO:0000256" key="2">
    <source>
        <dbReference type="ARBA" id="ARBA00022737"/>
    </source>
</evidence>
<dbReference type="PROSITE" id="PS50011">
    <property type="entry name" value="PROTEIN_KINASE_DOM"/>
    <property type="match status" value="1"/>
</dbReference>
<keyword evidence="4 6" id="KW-0067">ATP-binding</keyword>
<dbReference type="EMBL" id="BKZV01000009">
    <property type="protein sequence ID" value="GER85665.1"/>
    <property type="molecule type" value="Genomic_DNA"/>
</dbReference>
<keyword evidence="1 5" id="KW-0853">WD repeat</keyword>
<reference evidence="8 9" key="1">
    <citation type="journal article" date="2019" name="Int. J. Syst. Evol. Microbiol.">
        <title>Thermogemmatispora aurantia sp. nov. and Thermogemmatispora argillosa sp. nov., within the class Ktedonobacteria, and emended description of the genus Thermogemmatispora.</title>
        <authorList>
            <person name="Zheng Y."/>
            <person name="Wang C.M."/>
            <person name="Sakai Y."/>
            <person name="Abe K."/>
            <person name="Yokota A."/>
            <person name="Yabe S."/>
        </authorList>
    </citation>
    <scope>NUCLEOTIDE SEQUENCE [LARGE SCALE GENOMIC DNA]</scope>
    <source>
        <strain evidence="8 9">A1-2</strain>
    </source>
</reference>
<dbReference type="PROSITE" id="PS50082">
    <property type="entry name" value="WD_REPEATS_2"/>
    <property type="match status" value="6"/>
</dbReference>
<organism evidence="8 9">
    <name type="scientific">Thermogemmatispora aurantia</name>
    <dbReference type="NCBI Taxonomy" id="2045279"/>
    <lineage>
        <taxon>Bacteria</taxon>
        <taxon>Bacillati</taxon>
        <taxon>Chloroflexota</taxon>
        <taxon>Ktedonobacteria</taxon>
        <taxon>Thermogemmatisporales</taxon>
        <taxon>Thermogemmatisporaceae</taxon>
        <taxon>Thermogemmatispora</taxon>
    </lineage>
</organism>
<accession>A0A5J4KED1</accession>
<dbReference type="PANTHER" id="PTHR19879:SF9">
    <property type="entry name" value="TRANSCRIPTION INITIATION FACTOR TFIID SUBUNIT 5"/>
    <property type="match status" value="1"/>
</dbReference>
<dbReference type="PROSITE" id="PS00107">
    <property type="entry name" value="PROTEIN_KINASE_ATP"/>
    <property type="match status" value="1"/>
</dbReference>
<dbReference type="AlphaFoldDB" id="A0A5J4KED1"/>
<dbReference type="InterPro" id="IPR015943">
    <property type="entry name" value="WD40/YVTN_repeat-like_dom_sf"/>
</dbReference>
<proteinExistence type="predicted"/>
<dbReference type="PROSITE" id="PS00108">
    <property type="entry name" value="PROTEIN_KINASE_ST"/>
    <property type="match status" value="1"/>
</dbReference>
<evidence type="ECO:0000256" key="5">
    <source>
        <dbReference type="PROSITE-ProRule" id="PRU00221"/>
    </source>
</evidence>
<feature type="repeat" description="WD" evidence="5">
    <location>
        <begin position="549"/>
        <end position="583"/>
    </location>
</feature>
<dbReference type="Pfam" id="PF00069">
    <property type="entry name" value="Pkinase"/>
    <property type="match status" value="1"/>
</dbReference>
<dbReference type="Proteomes" id="UP000334820">
    <property type="component" value="Unassembled WGS sequence"/>
</dbReference>
<dbReference type="SMART" id="SM00320">
    <property type="entry name" value="WD40"/>
    <property type="match status" value="6"/>
</dbReference>
<evidence type="ECO:0000313" key="9">
    <source>
        <dbReference type="Proteomes" id="UP000334820"/>
    </source>
</evidence>
<name>A0A5J4KED1_9CHLR</name>
<dbReference type="InterPro" id="IPR011009">
    <property type="entry name" value="Kinase-like_dom_sf"/>
</dbReference>
<dbReference type="CDD" id="cd14014">
    <property type="entry name" value="STKc_PknB_like"/>
    <property type="match status" value="1"/>
</dbReference>
<dbReference type="Gene3D" id="1.10.510.10">
    <property type="entry name" value="Transferase(Phosphotransferase) domain 1"/>
    <property type="match status" value="1"/>
</dbReference>
<dbReference type="SUPFAM" id="SSF50978">
    <property type="entry name" value="WD40 repeat-like"/>
    <property type="match status" value="1"/>
</dbReference>
<keyword evidence="3 6" id="KW-0547">Nucleotide-binding</keyword>
<dbReference type="RefSeq" id="WP_170293462.1">
    <property type="nucleotide sequence ID" value="NZ_BKZV01000009.1"/>
</dbReference>
<feature type="repeat" description="WD" evidence="5">
    <location>
        <begin position="381"/>
        <end position="422"/>
    </location>
</feature>
<dbReference type="Gene3D" id="2.130.10.10">
    <property type="entry name" value="YVTN repeat-like/Quinoprotein amine dehydrogenase"/>
    <property type="match status" value="2"/>
</dbReference>
<feature type="repeat" description="WD" evidence="5">
    <location>
        <begin position="507"/>
        <end position="548"/>
    </location>
</feature>
<dbReference type="InterPro" id="IPR036322">
    <property type="entry name" value="WD40_repeat_dom_sf"/>
</dbReference>
<comment type="caution">
    <text evidence="8">The sequence shown here is derived from an EMBL/GenBank/DDBJ whole genome shotgun (WGS) entry which is preliminary data.</text>
</comment>
<dbReference type="PANTHER" id="PTHR19879">
    <property type="entry name" value="TRANSCRIPTION INITIATION FACTOR TFIID"/>
    <property type="match status" value="1"/>
</dbReference>
<dbReference type="SUPFAM" id="SSF56112">
    <property type="entry name" value="Protein kinase-like (PK-like)"/>
    <property type="match status" value="1"/>
</dbReference>
<evidence type="ECO:0000256" key="4">
    <source>
        <dbReference type="ARBA" id="ARBA00022840"/>
    </source>
</evidence>
<dbReference type="SMART" id="SM00220">
    <property type="entry name" value="S_TKc"/>
    <property type="match status" value="1"/>
</dbReference>
<dbReference type="Gene3D" id="3.30.200.20">
    <property type="entry name" value="Phosphorylase Kinase, domain 1"/>
    <property type="match status" value="1"/>
</dbReference>
<dbReference type="CDD" id="cd00200">
    <property type="entry name" value="WD40"/>
    <property type="match status" value="1"/>
</dbReference>
<dbReference type="Pfam" id="PF23414">
    <property type="entry name" value="Beta-prop_EML_2"/>
    <property type="match status" value="1"/>
</dbReference>
<feature type="domain" description="Protein kinase" evidence="7">
    <location>
        <begin position="12"/>
        <end position="269"/>
    </location>
</feature>
<dbReference type="PROSITE" id="PS50294">
    <property type="entry name" value="WD_REPEATS_REGION"/>
    <property type="match status" value="6"/>
</dbReference>
<dbReference type="GO" id="GO:0005524">
    <property type="term" value="F:ATP binding"/>
    <property type="evidence" value="ECO:0007669"/>
    <property type="project" value="UniProtKB-UniRule"/>
</dbReference>
<dbReference type="InterPro" id="IPR055442">
    <property type="entry name" value="Beta-prop_EML-like_2nd"/>
</dbReference>
<gene>
    <name evidence="8" type="ORF">KTAU_42990</name>
</gene>
<evidence type="ECO:0000259" key="7">
    <source>
        <dbReference type="PROSITE" id="PS50011"/>
    </source>
</evidence>
<keyword evidence="2" id="KW-0677">Repeat</keyword>
<evidence type="ECO:0000256" key="3">
    <source>
        <dbReference type="ARBA" id="ARBA00022741"/>
    </source>
</evidence>
<feature type="binding site" evidence="6">
    <location>
        <position position="41"/>
    </location>
    <ligand>
        <name>ATP</name>
        <dbReference type="ChEBI" id="CHEBI:30616"/>
    </ligand>
</feature>